<keyword evidence="6" id="KW-0808">Transferase</keyword>
<keyword evidence="7" id="KW-1185">Reference proteome</keyword>
<organism evidence="6 7">
    <name type="scientific">Proteiniclasticum sediminis</name>
    <dbReference type="NCBI Taxonomy" id="2804028"/>
    <lineage>
        <taxon>Bacteria</taxon>
        <taxon>Bacillati</taxon>
        <taxon>Bacillota</taxon>
        <taxon>Clostridia</taxon>
        <taxon>Eubacteriales</taxon>
        <taxon>Clostridiaceae</taxon>
        <taxon>Proteiniclasticum</taxon>
    </lineage>
</organism>
<dbReference type="EMBL" id="JAGSCS010000009">
    <property type="protein sequence ID" value="MBR0576348.1"/>
    <property type="molecule type" value="Genomic_DNA"/>
</dbReference>
<dbReference type="GO" id="GO:0005829">
    <property type="term" value="C:cytosol"/>
    <property type="evidence" value="ECO:0007669"/>
    <property type="project" value="TreeGrafter"/>
</dbReference>
<evidence type="ECO:0000256" key="4">
    <source>
        <dbReference type="ARBA" id="ARBA00022840"/>
    </source>
</evidence>
<dbReference type="GO" id="GO:0006233">
    <property type="term" value="P:dTDP biosynthetic process"/>
    <property type="evidence" value="ECO:0007669"/>
    <property type="project" value="TreeGrafter"/>
</dbReference>
<dbReference type="Pfam" id="PF02223">
    <property type="entry name" value="Thymidylate_kin"/>
    <property type="match status" value="1"/>
</dbReference>
<dbReference type="CDD" id="cd01672">
    <property type="entry name" value="TMPK"/>
    <property type="match status" value="1"/>
</dbReference>
<dbReference type="FunFam" id="3.40.50.300:FF:002288">
    <property type="entry name" value="Probable thymidylate kinase"/>
    <property type="match status" value="1"/>
</dbReference>
<evidence type="ECO:0000313" key="6">
    <source>
        <dbReference type="EMBL" id="MBR0576348.1"/>
    </source>
</evidence>
<name>A0A941CS71_9CLOT</name>
<evidence type="ECO:0000256" key="3">
    <source>
        <dbReference type="ARBA" id="ARBA00022741"/>
    </source>
</evidence>
<comment type="caution">
    <text evidence="6">The sequence shown here is derived from an EMBL/GenBank/DDBJ whole genome shotgun (WGS) entry which is preliminary data.</text>
</comment>
<evidence type="ECO:0000259" key="5">
    <source>
        <dbReference type="Pfam" id="PF02223"/>
    </source>
</evidence>
<dbReference type="SUPFAM" id="SSF52540">
    <property type="entry name" value="P-loop containing nucleoside triphosphate hydrolases"/>
    <property type="match status" value="1"/>
</dbReference>
<dbReference type="PANTHER" id="PTHR10344">
    <property type="entry name" value="THYMIDYLATE KINASE"/>
    <property type="match status" value="1"/>
</dbReference>
<dbReference type="GO" id="GO:0004798">
    <property type="term" value="F:dTMP kinase activity"/>
    <property type="evidence" value="ECO:0007669"/>
    <property type="project" value="TreeGrafter"/>
</dbReference>
<evidence type="ECO:0000256" key="2">
    <source>
        <dbReference type="ARBA" id="ARBA00017144"/>
    </source>
</evidence>
<dbReference type="GO" id="GO:0005524">
    <property type="term" value="F:ATP binding"/>
    <property type="evidence" value="ECO:0007669"/>
    <property type="project" value="UniProtKB-KW"/>
</dbReference>
<dbReference type="Proteomes" id="UP000675379">
    <property type="component" value="Unassembled WGS sequence"/>
</dbReference>
<dbReference type="InterPro" id="IPR027417">
    <property type="entry name" value="P-loop_NTPase"/>
</dbReference>
<dbReference type="PANTHER" id="PTHR10344:SF4">
    <property type="entry name" value="UMP-CMP KINASE 2, MITOCHONDRIAL"/>
    <property type="match status" value="1"/>
</dbReference>
<keyword evidence="6" id="KW-0418">Kinase</keyword>
<accession>A0A941CS71</accession>
<dbReference type="InterPro" id="IPR039430">
    <property type="entry name" value="Thymidylate_kin-like_dom"/>
</dbReference>
<gene>
    <name evidence="6" type="ORF">KCG48_08320</name>
</gene>
<keyword evidence="4" id="KW-0067">ATP-binding</keyword>
<evidence type="ECO:0000256" key="1">
    <source>
        <dbReference type="ARBA" id="ARBA00009776"/>
    </source>
</evidence>
<evidence type="ECO:0000313" key="7">
    <source>
        <dbReference type="Proteomes" id="UP000675379"/>
    </source>
</evidence>
<protein>
    <recommendedName>
        <fullName evidence="2">Thymidylate kinase</fullName>
    </recommendedName>
</protein>
<reference evidence="6" key="1">
    <citation type="submission" date="2021-04" db="EMBL/GenBank/DDBJ databases">
        <title>Proteiniclasticum sedimins sp. nov., an obligate anaerobic bacterium isolated from anaerobic sludge.</title>
        <authorList>
            <person name="Liu J."/>
        </authorList>
    </citation>
    <scope>NUCLEOTIDE SEQUENCE</scope>
    <source>
        <strain evidence="6">BAD-10</strain>
    </source>
</reference>
<dbReference type="RefSeq" id="WP_211801247.1">
    <property type="nucleotide sequence ID" value="NZ_JAGSCS010000009.1"/>
</dbReference>
<sequence length="224" mass="25746">MKGKLIVIEGVDGSGKQTQSEMLFQTLQGKGLNVRKIEFPDYDSESSTLVKMYLRGDFGKDPADVSAYVASSFFAADRYASFMTKWKAFYEAGGIIIADRYTTANMVHQASKLPDQAEKDKFLHWVYELEFEMYKLPKPDVVFFLDVPPEITMAMTKERMNKITGEAQKDIHEADEHHLQASYENAHYVARKYGWKVIHCVREESMRTKEDIFQEILGKTEDAL</sequence>
<comment type="similarity">
    <text evidence="1">Belongs to the thymidylate kinase family.</text>
</comment>
<dbReference type="AlphaFoldDB" id="A0A941CS71"/>
<keyword evidence="3" id="KW-0547">Nucleotide-binding</keyword>
<dbReference type="GO" id="GO:0006227">
    <property type="term" value="P:dUDP biosynthetic process"/>
    <property type="evidence" value="ECO:0007669"/>
    <property type="project" value="TreeGrafter"/>
</dbReference>
<dbReference type="GO" id="GO:0006235">
    <property type="term" value="P:dTTP biosynthetic process"/>
    <property type="evidence" value="ECO:0007669"/>
    <property type="project" value="TreeGrafter"/>
</dbReference>
<feature type="domain" description="Thymidylate kinase-like" evidence="5">
    <location>
        <begin position="8"/>
        <end position="193"/>
    </location>
</feature>
<dbReference type="Gene3D" id="3.40.50.300">
    <property type="entry name" value="P-loop containing nucleotide triphosphate hydrolases"/>
    <property type="match status" value="1"/>
</dbReference>
<proteinExistence type="inferred from homology"/>